<dbReference type="SUPFAM" id="SSF54637">
    <property type="entry name" value="Thioesterase/thiol ester dehydrase-isomerase"/>
    <property type="match status" value="2"/>
</dbReference>
<dbReference type="RefSeq" id="WP_045821712.1">
    <property type="nucleotide sequence ID" value="NZ_CP108021.1"/>
</dbReference>
<dbReference type="PANTHER" id="PTHR31793:SF24">
    <property type="entry name" value="LONG-CHAIN ACYL-COA THIOESTERASE FADM"/>
    <property type="match status" value="1"/>
</dbReference>
<evidence type="ECO:0000259" key="1">
    <source>
        <dbReference type="Pfam" id="PF01643"/>
    </source>
</evidence>
<feature type="domain" description="Acyl-ACP thioesterase-like C-terminal" evidence="2">
    <location>
        <begin position="165"/>
        <end position="228"/>
    </location>
</feature>
<dbReference type="Pfam" id="PF01643">
    <property type="entry name" value="Acyl-ACP_TE"/>
    <property type="match status" value="1"/>
</dbReference>
<organism evidence="3 4">
    <name type="scientific">Williamsia herbipolensis</name>
    <dbReference type="NCBI Taxonomy" id="1603258"/>
    <lineage>
        <taxon>Bacteria</taxon>
        <taxon>Bacillati</taxon>
        <taxon>Actinomycetota</taxon>
        <taxon>Actinomycetes</taxon>
        <taxon>Mycobacteriales</taxon>
        <taxon>Nocardiaceae</taxon>
        <taxon>Williamsia</taxon>
    </lineage>
</organism>
<dbReference type="PANTHER" id="PTHR31793">
    <property type="entry name" value="4-HYDROXYBENZOYL-COA THIOESTERASE FAMILY MEMBER"/>
    <property type="match status" value="1"/>
</dbReference>
<proteinExistence type="predicted"/>
<dbReference type="Pfam" id="PF20791">
    <property type="entry name" value="Acyl-ACP_TE_C"/>
    <property type="match status" value="1"/>
</dbReference>
<sequence>MSSPSAALSALTLDPLPSEGYVFTTQWPVRTSDMNENEILGYDSAARYLQEAGALHLADGNALGDHEFWIARRTVIDMIEPISWPNTVTVSRWCSGLSSRWCDMRVQIVGDHGGRVETVGFWLNINIETEGIGRMSDYVISRLSTTTDNTRLRWKPMLTEPLPTESTRTFQIRRSDTDRFGHVTNAIYWQAVAEVAPEVAELVTAPHRLVVEFNKPIMYGQEVHLTTAPIDDGLLLWLSVDGESRSHASITALAA</sequence>
<dbReference type="KEGG" id="whr:OG579_16565"/>
<dbReference type="InterPro" id="IPR002864">
    <property type="entry name" value="Acyl-ACP_thioesterase_NHD"/>
</dbReference>
<dbReference type="InterPro" id="IPR029069">
    <property type="entry name" value="HotDog_dom_sf"/>
</dbReference>
<dbReference type="AlphaFoldDB" id="A0AAU4JZU4"/>
<dbReference type="Proteomes" id="UP001432128">
    <property type="component" value="Chromosome"/>
</dbReference>
<accession>A0AAU4JZU4</accession>
<dbReference type="Gene3D" id="3.10.129.10">
    <property type="entry name" value="Hotdog Thioesterase"/>
    <property type="match status" value="1"/>
</dbReference>
<evidence type="ECO:0000313" key="4">
    <source>
        <dbReference type="Proteomes" id="UP001432128"/>
    </source>
</evidence>
<name>A0AAU4JZU4_9NOCA</name>
<keyword evidence="4" id="KW-1185">Reference proteome</keyword>
<gene>
    <name evidence="3" type="ORF">OG579_16565</name>
</gene>
<dbReference type="InterPro" id="IPR050563">
    <property type="entry name" value="4-hydroxybenzoyl-CoA_TE"/>
</dbReference>
<dbReference type="InterPro" id="IPR049427">
    <property type="entry name" value="Acyl-ACP_TE_C"/>
</dbReference>
<evidence type="ECO:0000313" key="3">
    <source>
        <dbReference type="EMBL" id="WUM19303.1"/>
    </source>
</evidence>
<reference evidence="3 4" key="1">
    <citation type="submission" date="2022-10" db="EMBL/GenBank/DDBJ databases">
        <title>The complete genomes of actinobacterial strains from the NBC collection.</title>
        <authorList>
            <person name="Joergensen T.S."/>
            <person name="Alvarez Arevalo M."/>
            <person name="Sterndorff E.B."/>
            <person name="Faurdal D."/>
            <person name="Vuksanovic O."/>
            <person name="Mourched A.-S."/>
            <person name="Charusanti P."/>
            <person name="Shaw S."/>
            <person name="Blin K."/>
            <person name="Weber T."/>
        </authorList>
    </citation>
    <scope>NUCLEOTIDE SEQUENCE [LARGE SCALE GENOMIC DNA]</scope>
    <source>
        <strain evidence="3 4">NBC_00319</strain>
    </source>
</reference>
<dbReference type="GO" id="GO:0047617">
    <property type="term" value="F:fatty acyl-CoA hydrolase activity"/>
    <property type="evidence" value="ECO:0007669"/>
    <property type="project" value="TreeGrafter"/>
</dbReference>
<protein>
    <submittedName>
        <fullName evidence="3">Thioesterase</fullName>
    </submittedName>
</protein>
<evidence type="ECO:0000259" key="2">
    <source>
        <dbReference type="Pfam" id="PF20791"/>
    </source>
</evidence>
<dbReference type="EMBL" id="CP108021">
    <property type="protein sequence ID" value="WUM19303.1"/>
    <property type="molecule type" value="Genomic_DNA"/>
</dbReference>
<dbReference type="GO" id="GO:0006633">
    <property type="term" value="P:fatty acid biosynthetic process"/>
    <property type="evidence" value="ECO:0007669"/>
    <property type="project" value="InterPro"/>
</dbReference>
<feature type="domain" description="Acyl-ACP thioesterase N-terminal hotdog" evidence="1">
    <location>
        <begin position="20"/>
        <end position="141"/>
    </location>
</feature>